<protein>
    <submittedName>
        <fullName evidence="2">ComF family protein</fullName>
    </submittedName>
</protein>
<dbReference type="CDD" id="cd06223">
    <property type="entry name" value="PRTases_typeI"/>
    <property type="match status" value="1"/>
</dbReference>
<proteinExistence type="inferred from homology"/>
<organism evidence="2 3">
    <name type="scientific">Roseofilum acuticapitatum BLCC-M154</name>
    <dbReference type="NCBI Taxonomy" id="3022444"/>
    <lineage>
        <taxon>Bacteria</taxon>
        <taxon>Bacillati</taxon>
        <taxon>Cyanobacteriota</taxon>
        <taxon>Cyanophyceae</taxon>
        <taxon>Desertifilales</taxon>
        <taxon>Desertifilaceae</taxon>
        <taxon>Roseofilum</taxon>
        <taxon>Roseofilum acuticapitatum</taxon>
    </lineage>
</organism>
<dbReference type="Proteomes" id="UP001235303">
    <property type="component" value="Unassembled WGS sequence"/>
</dbReference>
<dbReference type="InterPro" id="IPR051910">
    <property type="entry name" value="ComF/GntX_DNA_util-trans"/>
</dbReference>
<keyword evidence="3" id="KW-1185">Reference proteome</keyword>
<name>A0ABT7AQ71_9CYAN</name>
<dbReference type="EMBL" id="JAQOSP010000041">
    <property type="protein sequence ID" value="MDJ1169031.1"/>
    <property type="molecule type" value="Genomic_DNA"/>
</dbReference>
<evidence type="ECO:0000313" key="2">
    <source>
        <dbReference type="EMBL" id="MDJ1169031.1"/>
    </source>
</evidence>
<reference evidence="2 3" key="1">
    <citation type="submission" date="2023-01" db="EMBL/GenBank/DDBJ databases">
        <title>Novel diversity within Roseofilum (Cyanobacteria; Desertifilaceae) from marine benthic mats with descriptions of four novel species.</title>
        <authorList>
            <person name="Wang Y."/>
            <person name="Berthold D.E."/>
            <person name="Hu J."/>
            <person name="Lefler F.W."/>
            <person name="Laughinghouse H.D. IV."/>
        </authorList>
    </citation>
    <scope>NUCLEOTIDE SEQUENCE [LARGE SCALE GENOMIC DNA]</scope>
    <source>
        <strain evidence="2 3">BLCC-M154</strain>
    </source>
</reference>
<comment type="caution">
    <text evidence="2">The sequence shown here is derived from an EMBL/GenBank/DDBJ whole genome shotgun (WGS) entry which is preliminary data.</text>
</comment>
<accession>A0ABT7AQ71</accession>
<comment type="similarity">
    <text evidence="1">Belongs to the ComF/GntX family.</text>
</comment>
<evidence type="ECO:0000313" key="3">
    <source>
        <dbReference type="Proteomes" id="UP001235303"/>
    </source>
</evidence>
<evidence type="ECO:0000256" key="1">
    <source>
        <dbReference type="ARBA" id="ARBA00008007"/>
    </source>
</evidence>
<dbReference type="SUPFAM" id="SSF53271">
    <property type="entry name" value="PRTase-like"/>
    <property type="match status" value="1"/>
</dbReference>
<dbReference type="RefSeq" id="WP_283752793.1">
    <property type="nucleotide sequence ID" value="NZ_JAQOSP010000041.1"/>
</dbReference>
<dbReference type="InterPro" id="IPR029057">
    <property type="entry name" value="PRTase-like"/>
</dbReference>
<dbReference type="PANTHER" id="PTHR47505:SF1">
    <property type="entry name" value="DNA UTILIZATION PROTEIN YHGH"/>
    <property type="match status" value="1"/>
</dbReference>
<dbReference type="Gene3D" id="3.40.50.2020">
    <property type="match status" value="1"/>
</dbReference>
<dbReference type="InterPro" id="IPR000836">
    <property type="entry name" value="PRTase_dom"/>
</dbReference>
<sequence>MGFWTQFTNSLLNLFLRPNCPMCDRPTEGEVLCSACSRSLRQLQFCPSHRQLYTCHSPSTPVWVWGKYQGQLKRAIASLKYDNHPEIAQPLGQWLGEAWRATTISHRVSPLVIPIPLHPEKLKQRGFNQAERLAASFCQVTSLPLSANGLIRSRQTEAQFGKSADQRHANLKNAFTVNTAQISRYRSSPVLLLDDIYTTGATVQSATQALRHQGISVHGVVAIATTGVAQAPS</sequence>
<dbReference type="PANTHER" id="PTHR47505">
    <property type="entry name" value="DNA UTILIZATION PROTEIN YHGH"/>
    <property type="match status" value="1"/>
</dbReference>
<gene>
    <name evidence="2" type="ORF">PMG71_06295</name>
</gene>